<dbReference type="SUPFAM" id="SSF56935">
    <property type="entry name" value="Porins"/>
    <property type="match status" value="1"/>
</dbReference>
<evidence type="ECO:0000256" key="1">
    <source>
        <dbReference type="ARBA" id="ARBA00004571"/>
    </source>
</evidence>
<comment type="subcellular location">
    <subcellularLocation>
        <location evidence="1 8">Cell outer membrane</location>
        <topology evidence="1 8">Multi-pass membrane protein</topology>
    </subcellularLocation>
</comment>
<dbReference type="InterPro" id="IPR012910">
    <property type="entry name" value="Plug_dom"/>
</dbReference>
<dbReference type="InterPro" id="IPR000531">
    <property type="entry name" value="Beta-barrel_TonB"/>
</dbReference>
<evidence type="ECO:0000313" key="13">
    <source>
        <dbReference type="Proteomes" id="UP000198670"/>
    </source>
</evidence>
<comment type="similarity">
    <text evidence="8 9">Belongs to the TonB-dependent receptor family.</text>
</comment>
<dbReference type="AlphaFoldDB" id="A0A1I3PRX4"/>
<evidence type="ECO:0000256" key="4">
    <source>
        <dbReference type="ARBA" id="ARBA00022692"/>
    </source>
</evidence>
<dbReference type="Gene3D" id="2.40.170.20">
    <property type="entry name" value="TonB-dependent receptor, beta-barrel domain"/>
    <property type="match status" value="1"/>
</dbReference>
<keyword evidence="13" id="KW-1185">Reference proteome</keyword>
<dbReference type="GO" id="GO:0009279">
    <property type="term" value="C:cell outer membrane"/>
    <property type="evidence" value="ECO:0007669"/>
    <property type="project" value="UniProtKB-SubCell"/>
</dbReference>
<protein>
    <submittedName>
        <fullName evidence="12">TonB-linked outer membrane protein, SusC/RagA family</fullName>
    </submittedName>
</protein>
<dbReference type="InterPro" id="IPR023996">
    <property type="entry name" value="TonB-dep_OMP_SusC/RagA"/>
</dbReference>
<dbReference type="Pfam" id="PF00593">
    <property type="entry name" value="TonB_dep_Rec_b-barrel"/>
    <property type="match status" value="1"/>
</dbReference>
<keyword evidence="2 8" id="KW-0813">Transport</keyword>
<dbReference type="SUPFAM" id="SSF49464">
    <property type="entry name" value="Carboxypeptidase regulatory domain-like"/>
    <property type="match status" value="1"/>
</dbReference>
<dbReference type="InterPro" id="IPR037066">
    <property type="entry name" value="Plug_dom_sf"/>
</dbReference>
<evidence type="ECO:0000256" key="8">
    <source>
        <dbReference type="PROSITE-ProRule" id="PRU01360"/>
    </source>
</evidence>
<evidence type="ECO:0000256" key="5">
    <source>
        <dbReference type="ARBA" id="ARBA00023077"/>
    </source>
</evidence>
<evidence type="ECO:0000256" key="7">
    <source>
        <dbReference type="ARBA" id="ARBA00023237"/>
    </source>
</evidence>
<keyword evidence="7 8" id="KW-0998">Cell outer membrane</keyword>
<feature type="domain" description="TonB-dependent receptor-like beta-barrel" evidence="10">
    <location>
        <begin position="579"/>
        <end position="888"/>
    </location>
</feature>
<dbReference type="InterPro" id="IPR039426">
    <property type="entry name" value="TonB-dep_rcpt-like"/>
</dbReference>
<dbReference type="PROSITE" id="PS52016">
    <property type="entry name" value="TONB_DEPENDENT_REC_3"/>
    <property type="match status" value="1"/>
</dbReference>
<dbReference type="STRING" id="1477437.SAMN05444682_108140"/>
<evidence type="ECO:0000256" key="9">
    <source>
        <dbReference type="RuleBase" id="RU003357"/>
    </source>
</evidence>
<dbReference type="InterPro" id="IPR008969">
    <property type="entry name" value="CarboxyPept-like_regulatory"/>
</dbReference>
<dbReference type="Gene3D" id="2.60.40.1120">
    <property type="entry name" value="Carboxypeptidase-like, regulatory domain"/>
    <property type="match status" value="1"/>
</dbReference>
<gene>
    <name evidence="12" type="ORF">SAMN05444682_108140</name>
</gene>
<dbReference type="Pfam" id="PF13715">
    <property type="entry name" value="CarbopepD_reg_2"/>
    <property type="match status" value="1"/>
</dbReference>
<accession>A0A1I3PRX4</accession>
<dbReference type="FunFam" id="2.170.130.10:FF:000008">
    <property type="entry name" value="SusC/RagA family TonB-linked outer membrane protein"/>
    <property type="match status" value="1"/>
</dbReference>
<reference evidence="12 13" key="1">
    <citation type="submission" date="2016-10" db="EMBL/GenBank/DDBJ databases">
        <authorList>
            <person name="de Groot N.N."/>
        </authorList>
    </citation>
    <scope>NUCLEOTIDE SEQUENCE [LARGE SCALE GENOMIC DNA]</scope>
    <source>
        <strain evidence="12 13">RK1</strain>
    </source>
</reference>
<evidence type="ECO:0000313" key="12">
    <source>
        <dbReference type="EMBL" id="SFJ24249.1"/>
    </source>
</evidence>
<evidence type="ECO:0000256" key="3">
    <source>
        <dbReference type="ARBA" id="ARBA00022452"/>
    </source>
</evidence>
<evidence type="ECO:0000256" key="2">
    <source>
        <dbReference type="ARBA" id="ARBA00022448"/>
    </source>
</evidence>
<dbReference type="NCBIfam" id="TIGR04056">
    <property type="entry name" value="OMP_RagA_SusC"/>
    <property type="match status" value="1"/>
</dbReference>
<sequence length="1147" mass="125360">MINYVIPPLGRRKLPNELAKLFRIMRITMLLLVVGCMHLSATSMSQTITLKANRQSLPKVFELVEKQTGYQVLYSDRFIQSTKPVTISADRMPLGTFMQAVLTPESLTYQIFENTILISRLATDVAGNIDSEMQSQQRMISGTVTDESGTPLEGVTVSAKGTPVAVKTGGAGEYRIGFPLAGTMLVFTNVGFEPAEYAVGNRSRMDVSMKASMSDLDEVVVVGYGTQRKKDVTGSVSSVKGEDLEKTPATTFVQSLQGKIPGVDIKAASNAPGGGMRIRIRGTNSINASSEPLYVIDGFPVMNGGFNPQGAGNQANPADPLASISPNEIESVEILKDASATAIYGSRGANGVVLITTKRGKEGKAKIDFGYSLNVASIRKKLDLANAEQLAVLTNEWAANNGQPAFYDGVKKPLPEELGEGTDWQDVIFRTAPTADYNLSVSGGTENTKYLVAGSYLNQDGIIIESNFKRAGLKFNLDQHISKRIKLGVNMNASRTVNDAVPSDGTGYQHDSPLWSALTTTPAIAVRDEEGNYIHNHNEGIEKIIENPVSIARTRTDITYANRVLSSAFADVEIIDDLTFRANFGADIVNSKRNIYVPNTAQTQALPNIGIASVGTIQFLNWLAEYTLTYNKAFGSDHRLSVLAGYTVQNSDNESVFSEAQGFSTNSFSFNNLAAGSNPRPSQTSKEESGLLSYIGRINYAYRDKYLFTGTIRRDGSSKFGEDNKWGYFPSVGIAWVLSEEPFLRNSNLLSNLKLRSSYGLTGNQDIGSYASLALYNTTRTILGGEPVIGFAPNRIANPDLKWEKTNQFNVGVDAEFLKGKFQFSAEYYIKNTKDLLLNVTIPNQSGYSNSIQNIGEVENRGVELSAGFNTIGKLKWSSSVNISFNRNKVVSLAEGTERLIFTLGRGEASFGSSIAIPGRPLGSFYGYRFLGIWQSAEEITEAGNSVGGVNRPGLPKYEDLNGDGFRQNDDDRAIIGDPNPDFIFGFSNNFSFRDFSLFVFVNGSYGNEIFNLNRIALLSQPQKHNVLQVYYDQRWRGPGTSNTIEAPLHNAGEWKNGSDRDVLDGSFLRVKTVTLSYHLPEKLLKGVGWLRNTQVYLSGENLLTFTNYSGFDPEVDLYASSNTQMGVDNGSYPASKSVRFGFKVGF</sequence>
<keyword evidence="3 8" id="KW-1134">Transmembrane beta strand</keyword>
<name>A0A1I3PRX4_9SPHI</name>
<organism evidence="12 13">
    <name type="scientific">Parapedobacter indicus</name>
    <dbReference type="NCBI Taxonomy" id="1477437"/>
    <lineage>
        <taxon>Bacteria</taxon>
        <taxon>Pseudomonadati</taxon>
        <taxon>Bacteroidota</taxon>
        <taxon>Sphingobacteriia</taxon>
        <taxon>Sphingobacteriales</taxon>
        <taxon>Sphingobacteriaceae</taxon>
        <taxon>Parapedobacter</taxon>
    </lineage>
</organism>
<keyword evidence="4 8" id="KW-0812">Transmembrane</keyword>
<dbReference type="Pfam" id="PF07715">
    <property type="entry name" value="Plug"/>
    <property type="match status" value="1"/>
</dbReference>
<keyword evidence="6 8" id="KW-0472">Membrane</keyword>
<keyword evidence="5 9" id="KW-0798">TonB box</keyword>
<feature type="domain" description="TonB-dependent receptor plug" evidence="11">
    <location>
        <begin position="229"/>
        <end position="352"/>
    </location>
</feature>
<dbReference type="InterPro" id="IPR023997">
    <property type="entry name" value="TonB-dep_OMP_SusC/RagA_CS"/>
</dbReference>
<evidence type="ECO:0000259" key="10">
    <source>
        <dbReference type="Pfam" id="PF00593"/>
    </source>
</evidence>
<dbReference type="Gene3D" id="2.170.130.10">
    <property type="entry name" value="TonB-dependent receptor, plug domain"/>
    <property type="match status" value="1"/>
</dbReference>
<proteinExistence type="inferred from homology"/>
<dbReference type="InterPro" id="IPR036942">
    <property type="entry name" value="Beta-barrel_TonB_sf"/>
</dbReference>
<evidence type="ECO:0000259" key="11">
    <source>
        <dbReference type="Pfam" id="PF07715"/>
    </source>
</evidence>
<dbReference type="OrthoDB" id="9768177at2"/>
<dbReference type="Proteomes" id="UP000198670">
    <property type="component" value="Unassembled WGS sequence"/>
</dbReference>
<dbReference type="EMBL" id="FOQO01000008">
    <property type="protein sequence ID" value="SFJ24249.1"/>
    <property type="molecule type" value="Genomic_DNA"/>
</dbReference>
<dbReference type="NCBIfam" id="TIGR04057">
    <property type="entry name" value="SusC_RagA_signa"/>
    <property type="match status" value="1"/>
</dbReference>
<evidence type="ECO:0000256" key="6">
    <source>
        <dbReference type="ARBA" id="ARBA00023136"/>
    </source>
</evidence>